<feature type="domain" description="XS" evidence="4">
    <location>
        <begin position="115"/>
        <end position="222"/>
    </location>
</feature>
<name>A0AAW2NG35_9LAMI</name>
<comment type="caution">
    <text evidence="6">The sequence shown here is derived from an EMBL/GenBank/DDBJ whole genome shotgun (WGS) entry which is preliminary data.</text>
</comment>
<dbReference type="AlphaFoldDB" id="A0AAW2NG35"/>
<sequence length="461" mass="53967">MGSSSDEESDFSDSEINEYKEKPYELLKAGTYKVKGPNGSLRCPFCAGKKKQDYQYNHLLQHAIGVAKGSASRSAKQKANHLALATFLENDLANEAEPLPQQTAPLPAAKPEKSELYCWPWVGIVANILNEPKNSDCLASRGYWLNKFSKYKPIEIEIFWDDQQHTAQAVLRFDNDWTGFKNAMEFEKSFEANGRSKKEWNDRRTSPGPNIYGWFAREDDYKLEGPVGDYLRRKSELKTISDLIQEATKDRNKVVGNLVNELELKNENLDQLQIKYNEKTLSLSRMLEEKDELHRSFYEETRKLQRIAREHIKRVLDEQEMLNYELENKKRRLDSWNKELNKREALTERERQKLEEEKAKNDLRNNALQLASEEQRKADENVLRLVEEQQREKEEALKKVLELERNLDEKQKLELEIEELKGKLEVMKHMGGDDDGVIQQKIDKMNQQLAEKKMIWKVLKI</sequence>
<evidence type="ECO:0000256" key="2">
    <source>
        <dbReference type="ARBA" id="ARBA00023158"/>
    </source>
</evidence>
<dbReference type="InterPro" id="IPR005380">
    <property type="entry name" value="XS_domain"/>
</dbReference>
<dbReference type="InterPro" id="IPR045177">
    <property type="entry name" value="FDM1-5/IDN2"/>
</dbReference>
<feature type="domain" description="Zinc finger-XS" evidence="5">
    <location>
        <begin position="43"/>
        <end position="85"/>
    </location>
</feature>
<dbReference type="Pfam" id="PF03468">
    <property type="entry name" value="XS"/>
    <property type="match status" value="1"/>
</dbReference>
<evidence type="ECO:0000256" key="1">
    <source>
        <dbReference type="ARBA" id="ARBA00023054"/>
    </source>
</evidence>
<dbReference type="EMBL" id="JACGWM010000011">
    <property type="protein sequence ID" value="KAL0342163.1"/>
    <property type="molecule type" value="Genomic_DNA"/>
</dbReference>
<dbReference type="InterPro" id="IPR038588">
    <property type="entry name" value="XS_domain_sf"/>
</dbReference>
<organism evidence="6">
    <name type="scientific">Sesamum calycinum</name>
    <dbReference type="NCBI Taxonomy" id="2727403"/>
    <lineage>
        <taxon>Eukaryota</taxon>
        <taxon>Viridiplantae</taxon>
        <taxon>Streptophyta</taxon>
        <taxon>Embryophyta</taxon>
        <taxon>Tracheophyta</taxon>
        <taxon>Spermatophyta</taxon>
        <taxon>Magnoliopsida</taxon>
        <taxon>eudicotyledons</taxon>
        <taxon>Gunneridae</taxon>
        <taxon>Pentapetalae</taxon>
        <taxon>asterids</taxon>
        <taxon>lamiids</taxon>
        <taxon>Lamiales</taxon>
        <taxon>Pedaliaceae</taxon>
        <taxon>Sesamum</taxon>
    </lineage>
</organism>
<dbReference type="InterPro" id="IPR005381">
    <property type="entry name" value="Znf-XS_domain"/>
</dbReference>
<keyword evidence="1 3" id="KW-0175">Coiled coil</keyword>
<accession>A0AAW2NG35</accession>
<dbReference type="Gene3D" id="3.30.70.2890">
    <property type="entry name" value="XS domain"/>
    <property type="match status" value="1"/>
</dbReference>
<gene>
    <name evidence="6" type="ORF">Scaly_1878900</name>
</gene>
<evidence type="ECO:0000256" key="3">
    <source>
        <dbReference type="SAM" id="Coils"/>
    </source>
</evidence>
<dbReference type="PANTHER" id="PTHR21596">
    <property type="entry name" value="RIBONUCLEASE P SUBUNIT P38"/>
    <property type="match status" value="1"/>
</dbReference>
<protein>
    <submittedName>
        <fullName evidence="6">Factor of DNA methylation 1</fullName>
    </submittedName>
</protein>
<keyword evidence="2" id="KW-0943">RNA-mediated gene silencing</keyword>
<evidence type="ECO:0000313" key="6">
    <source>
        <dbReference type="EMBL" id="KAL0342163.1"/>
    </source>
</evidence>
<feature type="coiled-coil region" evidence="3">
    <location>
        <begin position="255"/>
        <end position="430"/>
    </location>
</feature>
<dbReference type="Pfam" id="PF03470">
    <property type="entry name" value="zf-XS"/>
    <property type="match status" value="1"/>
</dbReference>
<evidence type="ECO:0000259" key="4">
    <source>
        <dbReference type="Pfam" id="PF03468"/>
    </source>
</evidence>
<reference evidence="6" key="2">
    <citation type="journal article" date="2024" name="Plant">
        <title>Genomic evolution and insights into agronomic trait innovations of Sesamum species.</title>
        <authorList>
            <person name="Miao H."/>
            <person name="Wang L."/>
            <person name="Qu L."/>
            <person name="Liu H."/>
            <person name="Sun Y."/>
            <person name="Le M."/>
            <person name="Wang Q."/>
            <person name="Wei S."/>
            <person name="Zheng Y."/>
            <person name="Lin W."/>
            <person name="Duan Y."/>
            <person name="Cao H."/>
            <person name="Xiong S."/>
            <person name="Wang X."/>
            <person name="Wei L."/>
            <person name="Li C."/>
            <person name="Ma Q."/>
            <person name="Ju M."/>
            <person name="Zhao R."/>
            <person name="Li G."/>
            <person name="Mu C."/>
            <person name="Tian Q."/>
            <person name="Mei H."/>
            <person name="Zhang T."/>
            <person name="Gao T."/>
            <person name="Zhang H."/>
        </authorList>
    </citation>
    <scope>NUCLEOTIDE SEQUENCE</scope>
    <source>
        <strain evidence="6">KEN8</strain>
    </source>
</reference>
<proteinExistence type="predicted"/>
<reference evidence="6" key="1">
    <citation type="submission" date="2020-06" db="EMBL/GenBank/DDBJ databases">
        <authorList>
            <person name="Li T."/>
            <person name="Hu X."/>
            <person name="Zhang T."/>
            <person name="Song X."/>
            <person name="Zhang H."/>
            <person name="Dai N."/>
            <person name="Sheng W."/>
            <person name="Hou X."/>
            <person name="Wei L."/>
        </authorList>
    </citation>
    <scope>NUCLEOTIDE SEQUENCE</scope>
    <source>
        <strain evidence="6">KEN8</strain>
        <tissue evidence="6">Leaf</tissue>
    </source>
</reference>
<dbReference type="GO" id="GO:0080188">
    <property type="term" value="P:gene silencing by siRNA-directed DNA methylation"/>
    <property type="evidence" value="ECO:0007669"/>
    <property type="project" value="InterPro"/>
</dbReference>
<evidence type="ECO:0000259" key="5">
    <source>
        <dbReference type="Pfam" id="PF03470"/>
    </source>
</evidence>
<dbReference type="PANTHER" id="PTHR21596:SF3">
    <property type="entry name" value="FACTOR OF DNA METHYLATION 1-RELATED"/>
    <property type="match status" value="1"/>
</dbReference>